<evidence type="ECO:0000259" key="3">
    <source>
        <dbReference type="Pfam" id="PF16192"/>
    </source>
</evidence>
<dbReference type="EMBL" id="CAEZZQ010000025">
    <property type="protein sequence ID" value="CAB4770513.1"/>
    <property type="molecule type" value="Genomic_DNA"/>
</dbReference>
<organism evidence="4">
    <name type="scientific">freshwater metagenome</name>
    <dbReference type="NCBI Taxonomy" id="449393"/>
    <lineage>
        <taxon>unclassified sequences</taxon>
        <taxon>metagenomes</taxon>
        <taxon>ecological metagenomes</taxon>
    </lineage>
</organism>
<sequence>MLAQYALLERLHRRSLQWGLQAGILLLGAYLRLAHLGRPTTFIFDELYYVKGAQQFLKYGIEADAGKGIFVVHPPLGKWVIALGIQIFGDTPFGWRIAVAFLGILSIFLVGRIAYWLFRSESAATIATLLYAVDALAFVHSRTSLLDSVLVFWFILAFYLMVRPTKHIDLNYALVFAVLGLATATKWSGGYFVAAFVGWMLLRSFREGATLKLIATRITFPLISITVYILSWWGWFASKIGYDRYWSNSTSLTGTLRSFIHYHVEIIHFHVGLHSPHPYMAEAWAWLFLRRPTAFYYSSPKSPVGTCRTGTCSDAILAIGTPVLWWGAIAAILYALYRFLIKQDVRVAPLLLALAAGMIPWLFVGQRTIFFFYAVALSPWLVLLVVYAIMRSQRHALGQILSALFVIAVVVNFIYFLPILDAQPLPYDQWHARMWFKSWI</sequence>
<feature type="transmembrane region" description="Helical" evidence="1">
    <location>
        <begin position="323"/>
        <end position="340"/>
    </location>
</feature>
<feature type="domain" description="Protein O-mannosyl-transferase C-terminal four TM" evidence="3">
    <location>
        <begin position="256"/>
        <end position="439"/>
    </location>
</feature>
<feature type="transmembrane region" description="Helical" evidence="1">
    <location>
        <begin position="93"/>
        <end position="117"/>
    </location>
</feature>
<dbReference type="AlphaFoldDB" id="A0A6J6VHJ2"/>
<feature type="transmembrane region" description="Helical" evidence="1">
    <location>
        <begin position="401"/>
        <end position="420"/>
    </location>
</feature>
<name>A0A6J6VHJ2_9ZZZZ</name>
<dbReference type="Pfam" id="PF16192">
    <property type="entry name" value="PMT_4TMC"/>
    <property type="match status" value="1"/>
</dbReference>
<accession>A0A6J6VHJ2</accession>
<evidence type="ECO:0000256" key="1">
    <source>
        <dbReference type="SAM" id="Phobius"/>
    </source>
</evidence>
<gene>
    <name evidence="4" type="ORF">UFOPK2894_00558</name>
</gene>
<feature type="transmembrane region" description="Helical" evidence="1">
    <location>
        <begin position="15"/>
        <end position="33"/>
    </location>
</feature>
<reference evidence="4" key="1">
    <citation type="submission" date="2020-05" db="EMBL/GenBank/DDBJ databases">
        <authorList>
            <person name="Chiriac C."/>
            <person name="Salcher M."/>
            <person name="Ghai R."/>
            <person name="Kavagutti S V."/>
        </authorList>
    </citation>
    <scope>NUCLEOTIDE SEQUENCE</scope>
</reference>
<keyword evidence="1" id="KW-1133">Transmembrane helix</keyword>
<dbReference type="InterPro" id="IPR038731">
    <property type="entry name" value="RgtA/B/C-like"/>
</dbReference>
<keyword evidence="1" id="KW-0812">Transmembrane</keyword>
<keyword evidence="1" id="KW-0472">Membrane</keyword>
<protein>
    <submittedName>
        <fullName evidence="4">Unannotated protein</fullName>
    </submittedName>
</protein>
<evidence type="ECO:0000313" key="4">
    <source>
        <dbReference type="EMBL" id="CAB4770513.1"/>
    </source>
</evidence>
<dbReference type="InterPro" id="IPR027005">
    <property type="entry name" value="PMT-like"/>
</dbReference>
<dbReference type="PANTHER" id="PTHR10050:SF46">
    <property type="entry name" value="PROTEIN O-MANNOSYL-TRANSFERASE 2"/>
    <property type="match status" value="1"/>
</dbReference>
<dbReference type="InterPro" id="IPR032421">
    <property type="entry name" value="PMT_4TMC"/>
</dbReference>
<evidence type="ECO:0000259" key="2">
    <source>
        <dbReference type="Pfam" id="PF13231"/>
    </source>
</evidence>
<feature type="domain" description="Glycosyltransferase RgtA/B/C/D-like" evidence="2">
    <location>
        <begin position="73"/>
        <end position="216"/>
    </location>
</feature>
<feature type="transmembrane region" description="Helical" evidence="1">
    <location>
        <begin position="347"/>
        <end position="364"/>
    </location>
</feature>
<dbReference type="PANTHER" id="PTHR10050">
    <property type="entry name" value="DOLICHYL-PHOSPHATE-MANNOSE--PROTEIN MANNOSYLTRANSFERASE"/>
    <property type="match status" value="1"/>
</dbReference>
<feature type="transmembrane region" description="Helical" evidence="1">
    <location>
        <begin position="174"/>
        <end position="202"/>
    </location>
</feature>
<feature type="transmembrane region" description="Helical" evidence="1">
    <location>
        <begin position="214"/>
        <end position="235"/>
    </location>
</feature>
<proteinExistence type="predicted"/>
<dbReference type="Pfam" id="PF13231">
    <property type="entry name" value="PMT_2"/>
    <property type="match status" value="1"/>
</dbReference>
<feature type="transmembrane region" description="Helical" evidence="1">
    <location>
        <begin position="370"/>
        <end position="389"/>
    </location>
</feature>
<feature type="transmembrane region" description="Helical" evidence="1">
    <location>
        <begin position="144"/>
        <end position="162"/>
    </location>
</feature>